<dbReference type="Proteomes" id="UP000235589">
    <property type="component" value="Chromosome"/>
</dbReference>
<dbReference type="KEGG" id="mpec:B9O19_01665"/>
<reference evidence="1 2" key="1">
    <citation type="submission" date="2017-04" db="EMBL/GenBank/DDBJ databases">
        <title>Monoglobus pectinilyticus 14 draft genome.</title>
        <authorList>
            <person name="Kim C."/>
            <person name="Rosendale D.I."/>
            <person name="Kelly W.J."/>
            <person name="Tannock G.W."/>
            <person name="Patchett M.L."/>
            <person name="Jordens J.Z."/>
        </authorList>
    </citation>
    <scope>NUCLEOTIDE SEQUENCE [LARGE SCALE GENOMIC DNA]</scope>
    <source>
        <strain evidence="1 2">14</strain>
    </source>
</reference>
<dbReference type="OrthoDB" id="9790372at2"/>
<dbReference type="PANTHER" id="PTHR34374:SF1">
    <property type="entry name" value="LARGE RIBOSOMAL RNA SUBUNIT ACCUMULATION PROTEIN YCED HOMOLOG 1, CHLOROPLASTIC"/>
    <property type="match status" value="1"/>
</dbReference>
<dbReference type="PANTHER" id="PTHR34374">
    <property type="entry name" value="LARGE RIBOSOMAL RNA SUBUNIT ACCUMULATION PROTEIN YCED HOMOLOG 1, CHLOROPLASTIC"/>
    <property type="match status" value="1"/>
</dbReference>
<dbReference type="Pfam" id="PF02620">
    <property type="entry name" value="YceD"/>
    <property type="match status" value="1"/>
</dbReference>
<accession>A0A2K9P3L5</accession>
<evidence type="ECO:0008006" key="3">
    <source>
        <dbReference type="Google" id="ProtNLM"/>
    </source>
</evidence>
<dbReference type="AlphaFoldDB" id="A0A2K9P3L5"/>
<sequence length="171" mass="19330">MDINIAPIKNYEGKEIPINCEVNIAGMPGDDFKILEPVKILGVIRNFGGTFELEAKGTAKLQFVCDRCAEEFSSEMNFNISERFKEIERFSDSEDEENQNSDINYLSGDIISLDEYVYSNMVLNVPIKHLCREDCKGLCFKCGTNLNNGSCSCDTREVDPRFDILNSLDID</sequence>
<name>A0A2K9P3L5_9FIRM</name>
<evidence type="ECO:0000313" key="1">
    <source>
        <dbReference type="EMBL" id="AUO19821.1"/>
    </source>
</evidence>
<gene>
    <name evidence="1" type="ORF">B9O19_01665</name>
</gene>
<dbReference type="InterPro" id="IPR003772">
    <property type="entry name" value="YceD"/>
</dbReference>
<keyword evidence="2" id="KW-1185">Reference proteome</keyword>
<organism evidence="1 2">
    <name type="scientific">Monoglobus pectinilyticus</name>
    <dbReference type="NCBI Taxonomy" id="1981510"/>
    <lineage>
        <taxon>Bacteria</taxon>
        <taxon>Bacillati</taxon>
        <taxon>Bacillota</taxon>
        <taxon>Clostridia</taxon>
        <taxon>Monoglobales</taxon>
        <taxon>Monoglobaceae</taxon>
        <taxon>Monoglobus</taxon>
    </lineage>
</organism>
<dbReference type="GeneID" id="98063054"/>
<evidence type="ECO:0000313" key="2">
    <source>
        <dbReference type="Proteomes" id="UP000235589"/>
    </source>
</evidence>
<dbReference type="EMBL" id="CP020991">
    <property type="protein sequence ID" value="AUO19821.1"/>
    <property type="molecule type" value="Genomic_DNA"/>
</dbReference>
<protein>
    <recommendedName>
        <fullName evidence="3">DUF177 domain-containing protein</fullName>
    </recommendedName>
</protein>
<proteinExistence type="predicted"/>
<dbReference type="RefSeq" id="WP_102365993.1">
    <property type="nucleotide sequence ID" value="NZ_CP020991.1"/>
</dbReference>